<accession>A0A9J5Z3V7</accession>
<name>A0A9J5Z3V7_SOLCO</name>
<protein>
    <submittedName>
        <fullName evidence="1">Uncharacterized protein</fullName>
    </submittedName>
</protein>
<evidence type="ECO:0000313" key="2">
    <source>
        <dbReference type="Proteomes" id="UP000824120"/>
    </source>
</evidence>
<dbReference type="AlphaFoldDB" id="A0A9J5Z3V7"/>
<keyword evidence="2" id="KW-1185">Reference proteome</keyword>
<gene>
    <name evidence="1" type="ORF">H5410_028108</name>
</gene>
<dbReference type="EMBL" id="JACXVP010000005">
    <property type="protein sequence ID" value="KAG5606616.1"/>
    <property type="molecule type" value="Genomic_DNA"/>
</dbReference>
<dbReference type="Proteomes" id="UP000824120">
    <property type="component" value="Chromosome 5"/>
</dbReference>
<sequence length="129" mass="14820">MPYLMISFVTFGEKFDVAESIRRLVESLLFHPLSAPLNLCALELSASLSLFAESHRRHVEWFPHRLLAAILELIPSASSTSSLFETKRGRYLARRNKTAEKMKKRKHEDRLMHLASRRMALTSPKVPVC</sequence>
<organism evidence="1 2">
    <name type="scientific">Solanum commersonii</name>
    <name type="common">Commerson's wild potato</name>
    <name type="synonym">Commerson's nightshade</name>
    <dbReference type="NCBI Taxonomy" id="4109"/>
    <lineage>
        <taxon>Eukaryota</taxon>
        <taxon>Viridiplantae</taxon>
        <taxon>Streptophyta</taxon>
        <taxon>Embryophyta</taxon>
        <taxon>Tracheophyta</taxon>
        <taxon>Spermatophyta</taxon>
        <taxon>Magnoliopsida</taxon>
        <taxon>eudicotyledons</taxon>
        <taxon>Gunneridae</taxon>
        <taxon>Pentapetalae</taxon>
        <taxon>asterids</taxon>
        <taxon>lamiids</taxon>
        <taxon>Solanales</taxon>
        <taxon>Solanaceae</taxon>
        <taxon>Solanoideae</taxon>
        <taxon>Solaneae</taxon>
        <taxon>Solanum</taxon>
    </lineage>
</organism>
<reference evidence="1 2" key="1">
    <citation type="submission" date="2020-09" db="EMBL/GenBank/DDBJ databases">
        <title>De no assembly of potato wild relative species, Solanum commersonii.</title>
        <authorList>
            <person name="Cho K."/>
        </authorList>
    </citation>
    <scope>NUCLEOTIDE SEQUENCE [LARGE SCALE GENOMIC DNA]</scope>
    <source>
        <strain evidence="1">LZ3.2</strain>
        <tissue evidence="1">Leaf</tissue>
    </source>
</reference>
<proteinExistence type="predicted"/>
<evidence type="ECO:0000313" key="1">
    <source>
        <dbReference type="EMBL" id="KAG5606616.1"/>
    </source>
</evidence>
<comment type="caution">
    <text evidence="1">The sequence shown here is derived from an EMBL/GenBank/DDBJ whole genome shotgun (WGS) entry which is preliminary data.</text>
</comment>